<dbReference type="GO" id="GO:0106335">
    <property type="term" value="F:tRNA (5-carboxymethyluridine(34)-5-O)-methyltransferase activity"/>
    <property type="evidence" value="ECO:0007669"/>
    <property type="project" value="TreeGrafter"/>
</dbReference>
<dbReference type="GO" id="GO:0005634">
    <property type="term" value="C:nucleus"/>
    <property type="evidence" value="ECO:0007669"/>
    <property type="project" value="TreeGrafter"/>
</dbReference>
<protein>
    <submittedName>
        <fullName evidence="8">Alkylated DNA repair protein alkB homolog 8</fullName>
    </submittedName>
</protein>
<keyword evidence="2" id="KW-0808">Transferase</keyword>
<evidence type="ECO:0000256" key="3">
    <source>
        <dbReference type="ARBA" id="ARBA00022884"/>
    </source>
</evidence>
<dbReference type="InterPro" id="IPR029063">
    <property type="entry name" value="SAM-dependent_MTases_sf"/>
</dbReference>
<dbReference type="KEGG" id="dci:108253431"/>
<dbReference type="GO" id="GO:0002098">
    <property type="term" value="P:tRNA wobble uridine modification"/>
    <property type="evidence" value="ECO:0007669"/>
    <property type="project" value="TreeGrafter"/>
</dbReference>
<keyword evidence="5" id="KW-1133">Transmembrane helix</keyword>
<evidence type="ECO:0000256" key="4">
    <source>
        <dbReference type="PROSITE-ProRule" id="PRU00176"/>
    </source>
</evidence>
<dbReference type="InterPro" id="IPR012677">
    <property type="entry name" value="Nucleotide-bd_a/b_plait_sf"/>
</dbReference>
<dbReference type="PANTHER" id="PTHR13069:SF21">
    <property type="entry name" value="ALKYLATED DNA REPAIR PROTEIN ALKB HOMOLOG 8"/>
    <property type="match status" value="1"/>
</dbReference>
<keyword evidence="7" id="KW-1185">Reference proteome</keyword>
<organism evidence="7 8">
    <name type="scientific">Diaphorina citri</name>
    <name type="common">Asian citrus psyllid</name>
    <dbReference type="NCBI Taxonomy" id="121845"/>
    <lineage>
        <taxon>Eukaryota</taxon>
        <taxon>Metazoa</taxon>
        <taxon>Ecdysozoa</taxon>
        <taxon>Arthropoda</taxon>
        <taxon>Hexapoda</taxon>
        <taxon>Insecta</taxon>
        <taxon>Pterygota</taxon>
        <taxon>Neoptera</taxon>
        <taxon>Paraneoptera</taxon>
        <taxon>Hemiptera</taxon>
        <taxon>Sternorrhyncha</taxon>
        <taxon>Psylloidea</taxon>
        <taxon>Psyllidae</taxon>
        <taxon>Diaphorininae</taxon>
        <taxon>Diaphorina</taxon>
    </lineage>
</organism>
<keyword evidence="5" id="KW-0812">Transmembrane</keyword>
<dbReference type="RefSeq" id="XP_017302851.2">
    <property type="nucleotide sequence ID" value="XM_017447362.2"/>
</dbReference>
<evidence type="ECO:0000313" key="7">
    <source>
        <dbReference type="Proteomes" id="UP000079169"/>
    </source>
</evidence>
<dbReference type="PROSITE" id="PS50102">
    <property type="entry name" value="RRM"/>
    <property type="match status" value="1"/>
</dbReference>
<dbReference type="GO" id="GO:0005737">
    <property type="term" value="C:cytoplasm"/>
    <property type="evidence" value="ECO:0007669"/>
    <property type="project" value="TreeGrafter"/>
</dbReference>
<accession>A0A1S4EL13</accession>
<dbReference type="PANTHER" id="PTHR13069">
    <property type="entry name" value="ALKYLATED DNA REPAIR PROTEIN ALKB HOMOLOG 8"/>
    <property type="match status" value="1"/>
</dbReference>
<feature type="domain" description="RRM" evidence="6">
    <location>
        <begin position="1"/>
        <end position="61"/>
    </location>
</feature>
<evidence type="ECO:0000313" key="8">
    <source>
        <dbReference type="RefSeq" id="XP_017302851.2"/>
    </source>
</evidence>
<dbReference type="Pfam" id="PF00076">
    <property type="entry name" value="RRM_1"/>
    <property type="match status" value="1"/>
</dbReference>
<keyword evidence="3 4" id="KW-0694">RNA-binding</keyword>
<dbReference type="SUPFAM" id="SSF54928">
    <property type="entry name" value="RNA-binding domain, RBD"/>
    <property type="match status" value="1"/>
</dbReference>
<keyword evidence="5" id="KW-0472">Membrane</keyword>
<feature type="transmembrane region" description="Helical" evidence="5">
    <location>
        <begin position="300"/>
        <end position="324"/>
    </location>
</feature>
<dbReference type="Proteomes" id="UP000079169">
    <property type="component" value="Unplaced"/>
</dbReference>
<dbReference type="InterPro" id="IPR051422">
    <property type="entry name" value="AlkB_tRNA_MeTrf/Diox"/>
</dbReference>
<evidence type="ECO:0000256" key="5">
    <source>
        <dbReference type="SAM" id="Phobius"/>
    </source>
</evidence>
<evidence type="ECO:0000256" key="1">
    <source>
        <dbReference type="ARBA" id="ARBA00022603"/>
    </source>
</evidence>
<dbReference type="InterPro" id="IPR035979">
    <property type="entry name" value="RBD_domain_sf"/>
</dbReference>
<dbReference type="AlphaFoldDB" id="A0A1S4EL13"/>
<name>A0A1S4EL13_DIACI</name>
<dbReference type="Gene3D" id="3.40.50.150">
    <property type="entry name" value="Vaccinia Virus protein VP39"/>
    <property type="match status" value="1"/>
</dbReference>
<gene>
    <name evidence="8" type="primary">LOC108253431</name>
</gene>
<dbReference type="PaxDb" id="121845-A0A1S4EL13"/>
<dbReference type="STRING" id="121845.A0A1S4EL13"/>
<dbReference type="InterPro" id="IPR000504">
    <property type="entry name" value="RRM_dom"/>
</dbReference>
<sequence length="405" mass="46645">MVEELFQSYGTLKHVLMVEGKSYCFVQFHSVACAEKAYDAIQGRITLPQTNGTLYLLYCKQLPESSNDWNRMPPGLILLPDFISDVFHLKFRARSEERRRKFKRFLRGYERYGWTHGITPRKLDVVQTAQGVTVRQRELRLSCTFRWVNSVRQCECQFDALCDIKMNKALATQDPSSMERKHVHEVRTHARTSPKKTLVTETCCGTEVSIILSLPSAVTHPNSFGDIGAQVAQCTGLNVGNVITEVCLSGSQTLTVLSQASIVRLEGQGRRTSELHLGHKCFQRRELPSNLTMLVSMFHWVYLLLFYSECFASVLGQALIYVWAKDQCRESKSNYLRQGSKHKEFDKADVFVPYTNAHSAQTHLRYYHVFEDNELRDLCETMPDVCIEQYYYDDGNWCVQLRKIS</sequence>
<evidence type="ECO:0000259" key="6">
    <source>
        <dbReference type="PROSITE" id="PS50102"/>
    </source>
</evidence>
<dbReference type="GeneID" id="108253431"/>
<evidence type="ECO:0000256" key="2">
    <source>
        <dbReference type="ARBA" id="ARBA00022679"/>
    </source>
</evidence>
<dbReference type="GO" id="GO:0000049">
    <property type="term" value="F:tRNA binding"/>
    <property type="evidence" value="ECO:0007669"/>
    <property type="project" value="TreeGrafter"/>
</dbReference>
<dbReference type="Gene3D" id="2.60.120.1520">
    <property type="match status" value="1"/>
</dbReference>
<keyword evidence="1" id="KW-0489">Methyltransferase</keyword>
<dbReference type="GO" id="GO:0030488">
    <property type="term" value="P:tRNA methylation"/>
    <property type="evidence" value="ECO:0007669"/>
    <property type="project" value="TreeGrafter"/>
</dbReference>
<reference evidence="8" key="1">
    <citation type="submission" date="2025-08" db="UniProtKB">
        <authorList>
            <consortium name="RefSeq"/>
        </authorList>
    </citation>
    <scope>IDENTIFICATION</scope>
</reference>
<proteinExistence type="predicted"/>
<dbReference type="Gene3D" id="3.30.70.330">
    <property type="match status" value="1"/>
</dbReference>